<dbReference type="InterPro" id="IPR001163">
    <property type="entry name" value="Sm_dom_euk/arc"/>
</dbReference>
<dbReference type="InterPro" id="IPR010920">
    <property type="entry name" value="LSM_dom_sf"/>
</dbReference>
<name>A0A520KET4_9CREN</name>
<dbReference type="Proteomes" id="UP000316080">
    <property type="component" value="Unassembled WGS sequence"/>
</dbReference>
<evidence type="ECO:0000313" key="3">
    <source>
        <dbReference type="EMBL" id="TDA38137.1"/>
    </source>
</evidence>
<accession>A0A520KET4</accession>
<organism evidence="2 4">
    <name type="scientific">Thermoproteota archaeon</name>
    <dbReference type="NCBI Taxonomy" id="2056631"/>
    <lineage>
        <taxon>Archaea</taxon>
        <taxon>Thermoproteota</taxon>
    </lineage>
</organism>
<gene>
    <name evidence="3" type="ORF">DSO09_04965</name>
    <name evidence="2" type="ORF">EF809_04420</name>
</gene>
<protein>
    <submittedName>
        <fullName evidence="2">Winged helix-turn-helix transcriptional regulator</fullName>
    </submittedName>
</protein>
<dbReference type="Pfam" id="PF13412">
    <property type="entry name" value="HTH_24"/>
    <property type="match status" value="1"/>
</dbReference>
<dbReference type="Gene3D" id="2.30.30.100">
    <property type="match status" value="1"/>
</dbReference>
<dbReference type="PROSITE" id="PS52002">
    <property type="entry name" value="SM"/>
    <property type="match status" value="1"/>
</dbReference>
<dbReference type="GO" id="GO:0003723">
    <property type="term" value="F:RNA binding"/>
    <property type="evidence" value="ECO:0007669"/>
    <property type="project" value="InterPro"/>
</dbReference>
<dbReference type="EMBL" id="QNVI01000058">
    <property type="protein sequence ID" value="TDA38137.1"/>
    <property type="molecule type" value="Genomic_DNA"/>
</dbReference>
<evidence type="ECO:0000313" key="5">
    <source>
        <dbReference type="Proteomes" id="UP000317265"/>
    </source>
</evidence>
<dbReference type="EMBL" id="RXIH01000035">
    <property type="protein sequence ID" value="RZN55792.1"/>
    <property type="molecule type" value="Genomic_DNA"/>
</dbReference>
<comment type="caution">
    <text evidence="2">The sequence shown here is derived from an EMBL/GenBank/DDBJ whole genome shotgun (WGS) entry which is preliminary data.</text>
</comment>
<dbReference type="SUPFAM" id="SSF46785">
    <property type="entry name" value="Winged helix' DNA-binding domain"/>
    <property type="match status" value="1"/>
</dbReference>
<dbReference type="SUPFAM" id="SSF50182">
    <property type="entry name" value="Sm-like ribonucleoproteins"/>
    <property type="match status" value="1"/>
</dbReference>
<proteinExistence type="predicted"/>
<dbReference type="Pfam" id="PF01423">
    <property type="entry name" value="LSM"/>
    <property type="match status" value="1"/>
</dbReference>
<dbReference type="PRINTS" id="PR00033">
    <property type="entry name" value="HTHASNC"/>
</dbReference>
<dbReference type="InterPro" id="IPR047575">
    <property type="entry name" value="Sm"/>
</dbReference>
<reference evidence="2 4" key="2">
    <citation type="journal article" date="2019" name="Nat. Microbiol.">
        <title>Wide diversity of methane and short-chain alkane metabolisms in uncultured archaea.</title>
        <authorList>
            <person name="Borrel G."/>
            <person name="Adam P.S."/>
            <person name="McKay L.J."/>
            <person name="Chen L.X."/>
            <person name="Sierra-Garcia I.N."/>
            <person name="Sieber C.M."/>
            <person name="Letourneur Q."/>
            <person name="Ghozlane A."/>
            <person name="Andersen G.L."/>
            <person name="Li W.J."/>
            <person name="Hallam S.J."/>
            <person name="Muyzer G."/>
            <person name="de Oliveira V.M."/>
            <person name="Inskeep W.P."/>
            <person name="Banfield J.F."/>
            <person name="Gribaldo S."/>
        </authorList>
    </citation>
    <scope>NUCLEOTIDE SEQUENCE [LARGE SCALE GENOMIC DNA]</scope>
    <source>
        <strain evidence="2">Verst-YHS</strain>
    </source>
</reference>
<evidence type="ECO:0000259" key="1">
    <source>
        <dbReference type="PROSITE" id="PS52002"/>
    </source>
</evidence>
<feature type="domain" description="Sm" evidence="1">
    <location>
        <begin position="1"/>
        <end position="69"/>
    </location>
</feature>
<sequence>MSRLLKKYIKSIIEVYLLDGRIIRGRLVQIDEETMDIFLENCIDSEGRSSPATVIMGGSVLYINILSPPSKETLEDRILRILANNSNITIAEIAKILNIKPSSVRSAISRLKKKGLLFGNEANIEKNK</sequence>
<dbReference type="InterPro" id="IPR036388">
    <property type="entry name" value="WH-like_DNA-bd_sf"/>
</dbReference>
<reference evidence="3 5" key="1">
    <citation type="journal article" date="2019" name="Nat. Microbiol.">
        <title>Expanding anaerobic alkane metabolism in the domain of Archaea.</title>
        <authorList>
            <person name="Wang Y."/>
            <person name="Wegener G."/>
            <person name="Hou J."/>
            <person name="Wang F."/>
            <person name="Xiao X."/>
        </authorList>
    </citation>
    <scope>NUCLEOTIDE SEQUENCE [LARGE SCALE GENOMIC DNA]</scope>
    <source>
        <strain evidence="3">WYZ-LMO11</strain>
    </source>
</reference>
<dbReference type="InterPro" id="IPR036390">
    <property type="entry name" value="WH_DNA-bd_sf"/>
</dbReference>
<dbReference type="InterPro" id="IPR000485">
    <property type="entry name" value="AsnC-type_HTH_dom"/>
</dbReference>
<dbReference type="Gene3D" id="1.10.10.10">
    <property type="entry name" value="Winged helix-like DNA-binding domain superfamily/Winged helix DNA-binding domain"/>
    <property type="match status" value="1"/>
</dbReference>
<evidence type="ECO:0000313" key="2">
    <source>
        <dbReference type="EMBL" id="RZN55792.1"/>
    </source>
</evidence>
<dbReference type="GO" id="GO:0043565">
    <property type="term" value="F:sequence-specific DNA binding"/>
    <property type="evidence" value="ECO:0007669"/>
    <property type="project" value="InterPro"/>
</dbReference>
<dbReference type="AlphaFoldDB" id="A0A520KET4"/>
<dbReference type="Proteomes" id="UP000317265">
    <property type="component" value="Unassembled WGS sequence"/>
</dbReference>
<evidence type="ECO:0000313" key="4">
    <source>
        <dbReference type="Proteomes" id="UP000316080"/>
    </source>
</evidence>